<keyword evidence="3" id="KW-1185">Reference proteome</keyword>
<evidence type="ECO:0000313" key="2">
    <source>
        <dbReference type="EMBL" id="KAK9668776.1"/>
    </source>
</evidence>
<accession>A0AAW1GVG6</accession>
<dbReference type="InterPro" id="IPR005135">
    <property type="entry name" value="Endo/exonuclease/phosphatase"/>
</dbReference>
<dbReference type="InterPro" id="IPR050410">
    <property type="entry name" value="CCR4/nocturin_mRNA_transcr"/>
</dbReference>
<name>A0AAW1GVG6_SAPOF</name>
<dbReference type="EMBL" id="JBDFQZ010000013">
    <property type="protein sequence ID" value="KAK9668776.1"/>
    <property type="molecule type" value="Genomic_DNA"/>
</dbReference>
<proteinExistence type="predicted"/>
<dbReference type="SUPFAM" id="SSF56219">
    <property type="entry name" value="DNase I-like"/>
    <property type="match status" value="1"/>
</dbReference>
<dbReference type="GO" id="GO:0000175">
    <property type="term" value="F:3'-5'-RNA exonuclease activity"/>
    <property type="evidence" value="ECO:0007669"/>
    <property type="project" value="TreeGrafter"/>
</dbReference>
<organism evidence="2 3">
    <name type="scientific">Saponaria officinalis</name>
    <name type="common">Common soapwort</name>
    <name type="synonym">Lychnis saponaria</name>
    <dbReference type="NCBI Taxonomy" id="3572"/>
    <lineage>
        <taxon>Eukaryota</taxon>
        <taxon>Viridiplantae</taxon>
        <taxon>Streptophyta</taxon>
        <taxon>Embryophyta</taxon>
        <taxon>Tracheophyta</taxon>
        <taxon>Spermatophyta</taxon>
        <taxon>Magnoliopsida</taxon>
        <taxon>eudicotyledons</taxon>
        <taxon>Gunneridae</taxon>
        <taxon>Pentapetalae</taxon>
        <taxon>Caryophyllales</taxon>
        <taxon>Caryophyllaceae</taxon>
        <taxon>Caryophylleae</taxon>
        <taxon>Saponaria</taxon>
    </lineage>
</organism>
<dbReference type="Pfam" id="PF03372">
    <property type="entry name" value="Exo_endo_phos"/>
    <property type="match status" value="1"/>
</dbReference>
<dbReference type="Gene3D" id="3.60.10.10">
    <property type="entry name" value="Endonuclease/exonuclease/phosphatase"/>
    <property type="match status" value="1"/>
</dbReference>
<reference evidence="2" key="1">
    <citation type="submission" date="2024-03" db="EMBL/GenBank/DDBJ databases">
        <title>WGS assembly of Saponaria officinalis var. Norfolk2.</title>
        <authorList>
            <person name="Jenkins J."/>
            <person name="Shu S."/>
            <person name="Grimwood J."/>
            <person name="Barry K."/>
            <person name="Goodstein D."/>
            <person name="Schmutz J."/>
            <person name="Leebens-Mack J."/>
            <person name="Osbourn A."/>
        </authorList>
    </citation>
    <scope>NUCLEOTIDE SEQUENCE [LARGE SCALE GENOMIC DNA]</scope>
    <source>
        <strain evidence="2">JIC</strain>
    </source>
</reference>
<dbReference type="Proteomes" id="UP001443914">
    <property type="component" value="Unassembled WGS sequence"/>
</dbReference>
<gene>
    <name evidence="2" type="ORF">RND81_13G086100</name>
</gene>
<feature type="domain" description="Endonuclease/exonuclease/phosphatase" evidence="1">
    <location>
        <begin position="71"/>
        <end position="391"/>
    </location>
</feature>
<dbReference type="AlphaFoldDB" id="A0AAW1GVG6"/>
<evidence type="ECO:0000313" key="3">
    <source>
        <dbReference type="Proteomes" id="UP001443914"/>
    </source>
</evidence>
<sequence>MNKRKFVDHDDDDENLTLNRGRVNFNSSSLKHCRSIQSTSYEFNSKREVSRKWSYSSRDFSGFEERFVIVSYNILGVENALKHRYLYHNISPKILSWDHRRTVICKELEQYNASILCFQEVDRFNDLQVILHQDGYEGVLKARTGDACDGCAIFWRKERFVLLHEEHIDFRGYDLRDNVAQFCVLKTADGCRRLLVGNIHVLYNPKRGDIKLGQVRLYLEKAYKLSQQWGEIPVVLSGDWNSYPQSAVYQYISSGKLEILQHDRRNISGQINSPRCFKTFHSFSKESYGQMPLVHEWNDEELKLATGSGAVTSLQHNLKLHSAYVGVQGNTLTRDDIGEPLGTTCHSMCMGTVDYIWHSGGLVPFRVLETFPKNVLGKMGGILSEKWGSDHLAVVCDFAFVDDGSEE</sequence>
<dbReference type="PANTHER" id="PTHR12121:SF74">
    <property type="entry name" value="CARBON CATABOLITE REPRESSOR PROTEIN 4 HOMOLOG 5"/>
    <property type="match status" value="1"/>
</dbReference>
<comment type="caution">
    <text evidence="2">The sequence shown here is derived from an EMBL/GenBank/DDBJ whole genome shotgun (WGS) entry which is preliminary data.</text>
</comment>
<dbReference type="InterPro" id="IPR036691">
    <property type="entry name" value="Endo/exonu/phosph_ase_sf"/>
</dbReference>
<evidence type="ECO:0000259" key="1">
    <source>
        <dbReference type="Pfam" id="PF03372"/>
    </source>
</evidence>
<protein>
    <recommendedName>
        <fullName evidence="1">Endonuclease/exonuclease/phosphatase domain-containing protein</fullName>
    </recommendedName>
</protein>
<dbReference type="PANTHER" id="PTHR12121">
    <property type="entry name" value="CARBON CATABOLITE REPRESSOR PROTEIN 4"/>
    <property type="match status" value="1"/>
</dbReference>